<dbReference type="PANTHER" id="PTHR47505:SF1">
    <property type="entry name" value="DNA UTILIZATION PROTEIN YHGH"/>
    <property type="match status" value="1"/>
</dbReference>
<evidence type="ECO:0000313" key="3">
    <source>
        <dbReference type="EMBL" id="ACD96643.1"/>
    </source>
</evidence>
<dbReference type="Gene3D" id="3.40.50.2020">
    <property type="match status" value="1"/>
</dbReference>
<dbReference type="EMBL" id="CP001089">
    <property type="protein sequence ID" value="ACD96643.1"/>
    <property type="molecule type" value="Genomic_DNA"/>
</dbReference>
<dbReference type="OrthoDB" id="9779910at2"/>
<organism evidence="3 4">
    <name type="scientific">Trichlorobacter lovleyi (strain ATCC BAA-1151 / DSM 17278 / SZ)</name>
    <name type="common">Geobacter lovleyi</name>
    <dbReference type="NCBI Taxonomy" id="398767"/>
    <lineage>
        <taxon>Bacteria</taxon>
        <taxon>Pseudomonadati</taxon>
        <taxon>Thermodesulfobacteriota</taxon>
        <taxon>Desulfuromonadia</taxon>
        <taxon>Geobacterales</taxon>
        <taxon>Geobacteraceae</taxon>
        <taxon>Trichlorobacter</taxon>
    </lineage>
</organism>
<dbReference type="STRING" id="398767.Glov_2936"/>
<reference evidence="3 4" key="1">
    <citation type="submission" date="2008-05" db="EMBL/GenBank/DDBJ databases">
        <title>Complete sequence of chromosome of Geobacter lovleyi SZ.</title>
        <authorList>
            <consortium name="US DOE Joint Genome Institute"/>
            <person name="Lucas S."/>
            <person name="Copeland A."/>
            <person name="Lapidus A."/>
            <person name="Glavina del Rio T."/>
            <person name="Dalin E."/>
            <person name="Tice H."/>
            <person name="Bruce D."/>
            <person name="Goodwin L."/>
            <person name="Pitluck S."/>
            <person name="Chertkov O."/>
            <person name="Meincke L."/>
            <person name="Brettin T."/>
            <person name="Detter J.C."/>
            <person name="Han C."/>
            <person name="Tapia R."/>
            <person name="Kuske C.R."/>
            <person name="Schmutz J."/>
            <person name="Larimer F."/>
            <person name="Land M."/>
            <person name="Hauser L."/>
            <person name="Kyrpides N."/>
            <person name="Mikhailova N."/>
            <person name="Sung Y."/>
            <person name="Fletcher K.E."/>
            <person name="Ritalahti K.M."/>
            <person name="Loeffler F.E."/>
            <person name="Richardson P."/>
        </authorList>
    </citation>
    <scope>NUCLEOTIDE SEQUENCE [LARGE SCALE GENOMIC DNA]</scope>
    <source>
        <strain evidence="4">ATCC BAA-1151 / DSM 17278 / SZ</strain>
    </source>
</reference>
<gene>
    <name evidence="3" type="ordered locus">Glov_2936</name>
</gene>
<name>B3E8G7_TRIL1</name>
<protein>
    <submittedName>
        <fullName evidence="3">Competence protein F, putative</fullName>
    </submittedName>
</protein>
<keyword evidence="4" id="KW-1185">Reference proteome</keyword>
<feature type="domain" description="Double zinc ribbon" evidence="2">
    <location>
        <begin position="13"/>
        <end position="71"/>
    </location>
</feature>
<comment type="similarity">
    <text evidence="1">Belongs to the ComF/GntX family.</text>
</comment>
<sequence length="243" mass="26501">MQHFLRTLATALQDLLLPPRCHICHKPVPDAGRLHICPDCRVGLPLAGSPVCSICGIPFQSAGDDHPCSRCIAAPPPYTAARAALRYEGACRDLIHHFKYNGKSYLRCPLGLITAELLAPFVAAQQPDLLVPVPLHPSRLRSRGFNQAVLLGDLLSRQWQIPLLRQGLKRTRPTPPQIELSREQRSTNLRGAFAVTTPDSVNNRHVMLVDDVFTTGSTLAECALVLQRAGCHTVSAVTVAHAP</sequence>
<dbReference type="KEGG" id="glo:Glov_2936"/>
<dbReference type="SUPFAM" id="SSF53271">
    <property type="entry name" value="PRTase-like"/>
    <property type="match status" value="1"/>
</dbReference>
<dbReference type="eggNOG" id="COG1040">
    <property type="taxonomic scope" value="Bacteria"/>
</dbReference>
<dbReference type="InterPro" id="IPR000836">
    <property type="entry name" value="PRTase_dom"/>
</dbReference>
<evidence type="ECO:0000259" key="2">
    <source>
        <dbReference type="Pfam" id="PF18912"/>
    </source>
</evidence>
<dbReference type="HOGENOM" id="CLU_054549_0_0_7"/>
<dbReference type="Pfam" id="PF18912">
    <property type="entry name" value="DZR_2"/>
    <property type="match status" value="1"/>
</dbReference>
<dbReference type="InterPro" id="IPR029057">
    <property type="entry name" value="PRTase-like"/>
</dbReference>
<proteinExistence type="inferred from homology"/>
<dbReference type="InterPro" id="IPR044005">
    <property type="entry name" value="DZR_2"/>
</dbReference>
<evidence type="ECO:0000313" key="4">
    <source>
        <dbReference type="Proteomes" id="UP000002420"/>
    </source>
</evidence>
<accession>B3E8G7</accession>
<dbReference type="AlphaFoldDB" id="B3E8G7"/>
<dbReference type="Proteomes" id="UP000002420">
    <property type="component" value="Chromosome"/>
</dbReference>
<dbReference type="PANTHER" id="PTHR47505">
    <property type="entry name" value="DNA UTILIZATION PROTEIN YHGH"/>
    <property type="match status" value="1"/>
</dbReference>
<evidence type="ECO:0000256" key="1">
    <source>
        <dbReference type="ARBA" id="ARBA00008007"/>
    </source>
</evidence>
<dbReference type="CDD" id="cd06223">
    <property type="entry name" value="PRTases_typeI"/>
    <property type="match status" value="1"/>
</dbReference>
<dbReference type="RefSeq" id="WP_012470968.1">
    <property type="nucleotide sequence ID" value="NC_010814.1"/>
</dbReference>
<dbReference type="InterPro" id="IPR051910">
    <property type="entry name" value="ComF/GntX_DNA_util-trans"/>
</dbReference>